<evidence type="ECO:0000256" key="7">
    <source>
        <dbReference type="ARBA" id="ARBA00022989"/>
    </source>
</evidence>
<evidence type="ECO:0000256" key="2">
    <source>
        <dbReference type="ARBA" id="ARBA00022448"/>
    </source>
</evidence>
<comment type="caution">
    <text evidence="11">The sequence shown here is derived from an EMBL/GenBank/DDBJ whole genome shotgun (WGS) entry which is preliminary data.</text>
</comment>
<evidence type="ECO:0000256" key="8">
    <source>
        <dbReference type="ARBA" id="ARBA00023136"/>
    </source>
</evidence>
<dbReference type="InterPro" id="IPR006327">
    <property type="entry name" value="PTS_IIC_fruc"/>
</dbReference>
<feature type="transmembrane region" description="Helical" evidence="9">
    <location>
        <begin position="129"/>
        <end position="151"/>
    </location>
</feature>
<protein>
    <submittedName>
        <fullName evidence="11">PTS system fructose-specific IIC component</fullName>
    </submittedName>
</protein>
<evidence type="ECO:0000313" key="11">
    <source>
        <dbReference type="EMBL" id="REG11663.1"/>
    </source>
</evidence>
<evidence type="ECO:0000256" key="4">
    <source>
        <dbReference type="ARBA" id="ARBA00022597"/>
    </source>
</evidence>
<dbReference type="Proteomes" id="UP000256388">
    <property type="component" value="Unassembled WGS sequence"/>
</dbReference>
<organism evidence="11 12">
    <name type="scientific">Pelolinea submarina</name>
    <dbReference type="NCBI Taxonomy" id="913107"/>
    <lineage>
        <taxon>Bacteria</taxon>
        <taxon>Bacillati</taxon>
        <taxon>Chloroflexota</taxon>
        <taxon>Anaerolineae</taxon>
        <taxon>Anaerolineales</taxon>
        <taxon>Anaerolineaceae</taxon>
        <taxon>Pelolinea</taxon>
    </lineage>
</organism>
<keyword evidence="5" id="KW-0598">Phosphotransferase system</keyword>
<comment type="subcellular location">
    <subcellularLocation>
        <location evidence="1">Cell inner membrane</location>
        <topology evidence="1">Multi-pass membrane protein</topology>
    </subcellularLocation>
</comment>
<keyword evidence="4" id="KW-0762">Sugar transport</keyword>
<feature type="transmembrane region" description="Helical" evidence="9">
    <location>
        <begin position="57"/>
        <end position="78"/>
    </location>
</feature>
<reference evidence="11 12" key="1">
    <citation type="submission" date="2018-08" db="EMBL/GenBank/DDBJ databases">
        <title>Genomic Encyclopedia of Type Strains, Phase IV (KMG-IV): sequencing the most valuable type-strain genomes for metagenomic binning, comparative biology and taxonomic classification.</title>
        <authorList>
            <person name="Goeker M."/>
        </authorList>
    </citation>
    <scope>NUCLEOTIDE SEQUENCE [LARGE SCALE GENOMIC DNA]</scope>
    <source>
        <strain evidence="11 12">DSM 23923</strain>
    </source>
</reference>
<dbReference type="InterPro" id="IPR050864">
    <property type="entry name" value="Bacterial_PTS_Sugar_Transport"/>
</dbReference>
<keyword evidence="6 9" id="KW-0812">Transmembrane</keyword>
<dbReference type="GO" id="GO:0009401">
    <property type="term" value="P:phosphoenolpyruvate-dependent sugar phosphotransferase system"/>
    <property type="evidence" value="ECO:0007669"/>
    <property type="project" value="UniProtKB-KW"/>
</dbReference>
<dbReference type="GO" id="GO:0090563">
    <property type="term" value="F:protein-phosphocysteine-sugar phosphotransferase activity"/>
    <property type="evidence" value="ECO:0007669"/>
    <property type="project" value="TreeGrafter"/>
</dbReference>
<evidence type="ECO:0000313" key="12">
    <source>
        <dbReference type="Proteomes" id="UP000256388"/>
    </source>
</evidence>
<name>A0A347ZR52_9CHLR</name>
<dbReference type="GO" id="GO:0005351">
    <property type="term" value="F:carbohydrate:proton symporter activity"/>
    <property type="evidence" value="ECO:0007669"/>
    <property type="project" value="InterPro"/>
</dbReference>
<dbReference type="Pfam" id="PF02378">
    <property type="entry name" value="PTS_EIIC"/>
    <property type="match status" value="1"/>
</dbReference>
<dbReference type="GO" id="GO:0005886">
    <property type="term" value="C:plasma membrane"/>
    <property type="evidence" value="ECO:0007669"/>
    <property type="project" value="UniProtKB-SubCell"/>
</dbReference>
<evidence type="ECO:0000256" key="1">
    <source>
        <dbReference type="ARBA" id="ARBA00004429"/>
    </source>
</evidence>
<keyword evidence="8 9" id="KW-0472">Membrane</keyword>
<dbReference type="GO" id="GO:0008982">
    <property type="term" value="F:protein-N(PI)-phosphohistidine-sugar phosphotransferase activity"/>
    <property type="evidence" value="ECO:0007669"/>
    <property type="project" value="InterPro"/>
</dbReference>
<evidence type="ECO:0000259" key="10">
    <source>
        <dbReference type="PROSITE" id="PS51104"/>
    </source>
</evidence>
<evidence type="ECO:0000256" key="6">
    <source>
        <dbReference type="ARBA" id="ARBA00022692"/>
    </source>
</evidence>
<accession>A0A347ZR52</accession>
<evidence type="ECO:0000256" key="9">
    <source>
        <dbReference type="SAM" id="Phobius"/>
    </source>
</evidence>
<keyword evidence="12" id="KW-1185">Reference proteome</keyword>
<dbReference type="InterPro" id="IPR013014">
    <property type="entry name" value="PTS_EIIC_2"/>
</dbReference>
<dbReference type="NCBIfam" id="TIGR01427">
    <property type="entry name" value="PTS_IIC_fructo"/>
    <property type="match status" value="1"/>
</dbReference>
<gene>
    <name evidence="11" type="ORF">DFR64_1555</name>
</gene>
<feature type="transmembrane region" description="Helical" evidence="9">
    <location>
        <begin position="246"/>
        <end position="266"/>
    </location>
</feature>
<dbReference type="PANTHER" id="PTHR30505">
    <property type="entry name" value="FRUCTOSE-LIKE PERMEASE"/>
    <property type="match status" value="1"/>
</dbReference>
<keyword evidence="3" id="KW-1003">Cell membrane</keyword>
<dbReference type="AlphaFoldDB" id="A0A347ZR52"/>
<dbReference type="RefSeq" id="WP_116224783.1">
    <property type="nucleotide sequence ID" value="NZ_AP018437.1"/>
</dbReference>
<evidence type="ECO:0000256" key="3">
    <source>
        <dbReference type="ARBA" id="ARBA00022475"/>
    </source>
</evidence>
<feature type="domain" description="PTS EIIC type-2" evidence="10">
    <location>
        <begin position="11"/>
        <end position="342"/>
    </location>
</feature>
<sequence>MANKESFFGDIRKHLMTGVSYMIPFVVAGGILIALGFAMGGIYVFNTPGFPADVFAWGKVAINLMVPALAGYIAYSIADRPGIAVGFVAGMMASNQGSGFLGGMLGGLLAGYVVKAIKQLKVPSMLKSLMPVLIIPLLGVFIVGLGMTYVLGGPVTWLNQVVAQALDSLSGGGKIVLGLVQGAMLAFDMGGPVNKAAYAFALASAELDNWGPMAANFIASMSPPAGIALALYLFKDRWTSVEREGISGCIVGGLAMITEFAIPYAAADPLHVLPATMVGSAVGAALSYVFDLSLTAPHGGLFVIPLANKPLMMLLVFAIAIVVTAGMLFILKPKVTESEEEALSM</sequence>
<feature type="transmembrane region" description="Helical" evidence="9">
    <location>
        <begin position="214"/>
        <end position="234"/>
    </location>
</feature>
<proteinExistence type="predicted"/>
<keyword evidence="2" id="KW-0813">Transport</keyword>
<dbReference type="PROSITE" id="PS51104">
    <property type="entry name" value="PTS_EIIC_TYPE_2"/>
    <property type="match status" value="1"/>
</dbReference>
<evidence type="ECO:0000256" key="5">
    <source>
        <dbReference type="ARBA" id="ARBA00022683"/>
    </source>
</evidence>
<dbReference type="PANTHER" id="PTHR30505:SF0">
    <property type="entry name" value="FRUCTOSE-LIKE PTS SYSTEM EIIBC COMPONENT-RELATED"/>
    <property type="match status" value="1"/>
</dbReference>
<dbReference type="EMBL" id="QUMS01000001">
    <property type="protein sequence ID" value="REG11663.1"/>
    <property type="molecule type" value="Genomic_DNA"/>
</dbReference>
<dbReference type="InterPro" id="IPR003352">
    <property type="entry name" value="PTS_EIIC"/>
</dbReference>
<dbReference type="OrthoDB" id="9782569at2"/>
<feature type="transmembrane region" description="Helical" evidence="9">
    <location>
        <begin position="311"/>
        <end position="331"/>
    </location>
</feature>
<feature type="transmembrane region" description="Helical" evidence="9">
    <location>
        <begin position="20"/>
        <end position="45"/>
    </location>
</feature>
<feature type="transmembrane region" description="Helical" evidence="9">
    <location>
        <begin position="98"/>
        <end position="117"/>
    </location>
</feature>
<keyword evidence="7 9" id="KW-1133">Transmembrane helix</keyword>